<keyword evidence="5" id="KW-0677">Repeat</keyword>
<dbReference type="PANTHER" id="PTHR23220:SF122">
    <property type="entry name" value="INTEGRIN ALPHA-PS1"/>
    <property type="match status" value="1"/>
</dbReference>
<evidence type="ECO:0000313" key="16">
    <source>
        <dbReference type="EnsemblMetazoa" id="CLYHEMP022485.1"/>
    </source>
</evidence>
<dbReference type="InterPro" id="IPR000413">
    <property type="entry name" value="Integrin_alpha"/>
</dbReference>
<dbReference type="InterPro" id="IPR013519">
    <property type="entry name" value="Int_alpha_beta-p"/>
</dbReference>
<dbReference type="EnsemblMetazoa" id="CLYHEMT022485.1">
    <property type="protein sequence ID" value="CLYHEMP022485.1"/>
    <property type="gene ID" value="CLYHEMG022485"/>
</dbReference>
<dbReference type="PROSITE" id="PS51470">
    <property type="entry name" value="FG_GAP"/>
    <property type="match status" value="3"/>
</dbReference>
<dbReference type="AlphaFoldDB" id="A0A7M6DQH3"/>
<reference evidence="16" key="1">
    <citation type="submission" date="2021-01" db="UniProtKB">
        <authorList>
            <consortium name="EnsemblMetazoa"/>
        </authorList>
    </citation>
    <scope>IDENTIFICATION</scope>
</reference>
<dbReference type="Gene3D" id="2.60.40.1510">
    <property type="entry name" value="ntegrin, alpha v. Chain A, domain 3"/>
    <property type="match status" value="1"/>
</dbReference>
<evidence type="ECO:0000256" key="5">
    <source>
        <dbReference type="ARBA" id="ARBA00022737"/>
    </source>
</evidence>
<sequence>MTDKGRLWFTLLLNCLALSQSFNVDSEANRLEFSISGGSGEDKSSFFGYSIGLFKTLADARLIIGAPNHSNRTGAVYSCRVNGNDNSCSKMDAVASSNTEIPGNNGTEGESLGVTISTTENTVTACASMTRFKPTNQACVDDPETKSCLFRRNYFMGRCPVFDEDLKFKYSDIPCYKGSLNRIPHLNRYGMCMLGTGGVQSFNNEGKLYQFISAPGAGRYIGAVVSTVDGDKNSNFVNKVNLKDDTTFLRSAEVKNDDSKSFTAQHAMVGYSTAKGNFTGEALPGLASGSPRAALFGGQVMIYQYRLKNGTATPDDLDDDSELTIKQIITNPAPSTGGPSLFGASVAAIDINGDGFDDLAVGAPLFANSVGNRIGQDEGRVFIFMNNKNGQFSFKQNMTLEGENVESSRFGSTVVNIGDINGDGTDDLAVGAPWGGKDGNGAVYIYNVRDGELTKTHSQVLSSPSGAGFGYSISSAKIDTRVYPALAVGAPESGRVFLFKAKTIITLEDNLWIDRITIPTDESNCEFGKVKYQCITFRANLKDASTNAPAKFDLEITFEADVRDSAAAGRALIYDNSTKTLVKSVTNKVTFIRGRSLPYQHTIYISIDKATNFESPVRLTTSYRTFASKNNCEDGPCAILDQFGALSGFAVVKYLKQCGTDQVCDVDLDIEDTEIRVKKGASSVIEPLYIGSFNDEIKLIAKVRNRNESAYQAKMEINFHEDFALLQISVNGRDGIIPEYNGENKNGTGNVVKFLLDNPILEREVVDVEAQFIIKSLPRPKFFEYAFNLTVNSTGNDINQSNNRKTIKLPMKIQSCVQISLDRAEGGDARNEAPKLLYDNLKKPIARPQSAQEAGPKVEYTILVQNSGRVPIDNMSIDVTLVDRVGRTNIIYITELSVEGQTCELNKINTGKLFGSQPTQTQTNDVAARRKRRDVIQRTDTRPPILNCLNGHCQTMTCKNVLNVPVDGIRRLKLSMAVYLEALQKFQSDEMVITVTPKFGGTFGSIVEQAQECPAKIELRQPFGKITAENSDIKRVEWWIVLVAVVGALIFLAIFCAVLYRIGFFKRHRLEEESPLHQHHIETYQRKPQADGYGSGSDE</sequence>
<feature type="domain" description="Integrin alpha second immunoglobulin-like" evidence="14">
    <location>
        <begin position="658"/>
        <end position="803"/>
    </location>
</feature>
<dbReference type="Gene3D" id="2.130.10.130">
    <property type="entry name" value="Integrin alpha, N-terminal"/>
    <property type="match status" value="1"/>
</dbReference>
<dbReference type="GO" id="GO:0033627">
    <property type="term" value="P:cell adhesion mediated by integrin"/>
    <property type="evidence" value="ECO:0007669"/>
    <property type="project" value="TreeGrafter"/>
</dbReference>
<comment type="similarity">
    <text evidence="2 13">Belongs to the integrin alpha chain family.</text>
</comment>
<evidence type="ECO:0000256" key="2">
    <source>
        <dbReference type="ARBA" id="ARBA00008054"/>
    </source>
</evidence>
<keyword evidence="11" id="KW-0325">Glycoprotein</keyword>
<keyword evidence="10 13" id="KW-0675">Receptor</keyword>
<dbReference type="GO" id="GO:0007229">
    <property type="term" value="P:integrin-mediated signaling pathway"/>
    <property type="evidence" value="ECO:0007669"/>
    <property type="project" value="UniProtKB-KW"/>
</dbReference>
<dbReference type="Gene3D" id="2.60.40.1530">
    <property type="entry name" value="ntegrin, alpha v. Chain A, domain 4"/>
    <property type="match status" value="1"/>
</dbReference>
<dbReference type="Gene3D" id="2.60.40.1460">
    <property type="entry name" value="Integrin domains. Chain A, domain 2"/>
    <property type="match status" value="1"/>
</dbReference>
<evidence type="ECO:0000256" key="3">
    <source>
        <dbReference type="ARBA" id="ARBA00022692"/>
    </source>
</evidence>
<comment type="subcellular location">
    <subcellularLocation>
        <location evidence="1 13">Membrane</location>
        <topology evidence="1 13">Single-pass type I membrane protein</topology>
    </subcellularLocation>
</comment>
<protein>
    <submittedName>
        <fullName evidence="16">Uncharacterized protein</fullName>
    </submittedName>
</protein>
<evidence type="ECO:0000256" key="9">
    <source>
        <dbReference type="ARBA" id="ARBA00023136"/>
    </source>
</evidence>
<keyword evidence="7 13" id="KW-1133">Transmembrane helix</keyword>
<evidence type="ECO:0000256" key="1">
    <source>
        <dbReference type="ARBA" id="ARBA00004479"/>
    </source>
</evidence>
<evidence type="ECO:0000256" key="11">
    <source>
        <dbReference type="ARBA" id="ARBA00023180"/>
    </source>
</evidence>
<dbReference type="PRINTS" id="PR01185">
    <property type="entry name" value="INTEGRINA"/>
</dbReference>
<dbReference type="Pfam" id="PF01839">
    <property type="entry name" value="FG-GAP"/>
    <property type="match status" value="2"/>
</dbReference>
<dbReference type="GO" id="GO:0008305">
    <property type="term" value="C:integrin complex"/>
    <property type="evidence" value="ECO:0007669"/>
    <property type="project" value="InterPro"/>
</dbReference>
<dbReference type="InterPro" id="IPR048285">
    <property type="entry name" value="Integrin_alpha_Ig-like_2"/>
</dbReference>
<dbReference type="GO" id="GO:0009897">
    <property type="term" value="C:external side of plasma membrane"/>
    <property type="evidence" value="ECO:0007669"/>
    <property type="project" value="TreeGrafter"/>
</dbReference>
<dbReference type="InterPro" id="IPR028994">
    <property type="entry name" value="Integrin_alpha_N"/>
</dbReference>
<evidence type="ECO:0000256" key="4">
    <source>
        <dbReference type="ARBA" id="ARBA00022729"/>
    </source>
</evidence>
<dbReference type="RefSeq" id="XP_066935659.1">
    <property type="nucleotide sequence ID" value="XM_067079558.1"/>
</dbReference>
<evidence type="ECO:0000256" key="7">
    <source>
        <dbReference type="ARBA" id="ARBA00022989"/>
    </source>
</evidence>
<keyword evidence="8 13" id="KW-0401">Integrin</keyword>
<dbReference type="GO" id="GO:0005178">
    <property type="term" value="F:integrin binding"/>
    <property type="evidence" value="ECO:0007669"/>
    <property type="project" value="TreeGrafter"/>
</dbReference>
<feature type="repeat" description="FG-GAP" evidence="12">
    <location>
        <begin position="328"/>
        <end position="393"/>
    </location>
</feature>
<keyword evidence="3 13" id="KW-0812">Transmembrane</keyword>
<evidence type="ECO:0000256" key="13">
    <source>
        <dbReference type="RuleBase" id="RU003762"/>
    </source>
</evidence>
<accession>A0A7M6DQH3</accession>
<dbReference type="PROSITE" id="PS00242">
    <property type="entry name" value="INTEGRIN_ALPHA"/>
    <property type="match status" value="1"/>
</dbReference>
<evidence type="ECO:0000256" key="10">
    <source>
        <dbReference type="ARBA" id="ARBA00023170"/>
    </source>
</evidence>
<keyword evidence="9 13" id="KW-0472">Membrane</keyword>
<feature type="repeat" description="FG-GAP" evidence="12">
    <location>
        <begin position="34"/>
        <end position="88"/>
    </location>
</feature>
<evidence type="ECO:0000259" key="14">
    <source>
        <dbReference type="Pfam" id="PF20805"/>
    </source>
</evidence>
<feature type="transmembrane region" description="Helical" evidence="13">
    <location>
        <begin position="1038"/>
        <end position="1060"/>
    </location>
</feature>
<dbReference type="InterPro" id="IPR018184">
    <property type="entry name" value="Integrin_alpha_C_CS"/>
</dbReference>
<feature type="chain" id="PRO_5029952228" evidence="13">
    <location>
        <begin position="22"/>
        <end position="1099"/>
    </location>
</feature>
<dbReference type="PANTHER" id="PTHR23220">
    <property type="entry name" value="INTEGRIN ALPHA"/>
    <property type="match status" value="1"/>
</dbReference>
<keyword evidence="4 13" id="KW-0732">Signal</keyword>
<dbReference type="SMART" id="SM00191">
    <property type="entry name" value="Int_alpha"/>
    <property type="match status" value="5"/>
</dbReference>
<dbReference type="OrthoDB" id="5573735at2759"/>
<dbReference type="Gene3D" id="1.20.5.930">
    <property type="entry name" value="Bicelle-embedded integrin alpha(iib) transmembrane segment"/>
    <property type="match status" value="1"/>
</dbReference>
<dbReference type="Pfam" id="PF20806">
    <property type="entry name" value="Integrin_A_Ig_3"/>
    <property type="match status" value="1"/>
</dbReference>
<dbReference type="InterPro" id="IPR013517">
    <property type="entry name" value="FG-GAP"/>
</dbReference>
<evidence type="ECO:0000256" key="8">
    <source>
        <dbReference type="ARBA" id="ARBA00023037"/>
    </source>
</evidence>
<dbReference type="GO" id="GO:0098609">
    <property type="term" value="P:cell-cell adhesion"/>
    <property type="evidence" value="ECO:0007669"/>
    <property type="project" value="TreeGrafter"/>
</dbReference>
<evidence type="ECO:0000256" key="12">
    <source>
        <dbReference type="PROSITE-ProRule" id="PRU00803"/>
    </source>
</evidence>
<evidence type="ECO:0000313" key="17">
    <source>
        <dbReference type="Proteomes" id="UP000594262"/>
    </source>
</evidence>
<dbReference type="GeneID" id="136823382"/>
<dbReference type="SUPFAM" id="SSF69318">
    <property type="entry name" value="Integrin alpha N-terminal domain"/>
    <property type="match status" value="1"/>
</dbReference>
<feature type="domain" description="Integrin alpha third immunoglobulin-like" evidence="15">
    <location>
        <begin position="843"/>
        <end position="992"/>
    </location>
</feature>
<evidence type="ECO:0000256" key="6">
    <source>
        <dbReference type="ARBA" id="ARBA00022889"/>
    </source>
</evidence>
<keyword evidence="17" id="KW-1185">Reference proteome</keyword>
<feature type="signal peptide" evidence="13">
    <location>
        <begin position="1"/>
        <end position="21"/>
    </location>
</feature>
<evidence type="ECO:0000259" key="15">
    <source>
        <dbReference type="Pfam" id="PF20806"/>
    </source>
</evidence>
<name>A0A7M6DQH3_9CNID</name>
<dbReference type="GO" id="GO:0007160">
    <property type="term" value="P:cell-matrix adhesion"/>
    <property type="evidence" value="ECO:0007669"/>
    <property type="project" value="TreeGrafter"/>
</dbReference>
<organism evidence="16 17">
    <name type="scientific">Clytia hemisphaerica</name>
    <dbReference type="NCBI Taxonomy" id="252671"/>
    <lineage>
        <taxon>Eukaryota</taxon>
        <taxon>Metazoa</taxon>
        <taxon>Cnidaria</taxon>
        <taxon>Hydrozoa</taxon>
        <taxon>Hydroidolina</taxon>
        <taxon>Leptothecata</taxon>
        <taxon>Obeliida</taxon>
        <taxon>Clytiidae</taxon>
        <taxon>Clytia</taxon>
    </lineage>
</organism>
<dbReference type="Pfam" id="PF20805">
    <property type="entry name" value="Integrin_A_Ig_2"/>
    <property type="match status" value="1"/>
</dbReference>
<dbReference type="Proteomes" id="UP000594262">
    <property type="component" value="Unplaced"/>
</dbReference>
<proteinExistence type="inferred from homology"/>
<dbReference type="SUPFAM" id="SSF69179">
    <property type="entry name" value="Integrin domains"/>
    <property type="match status" value="2"/>
</dbReference>
<dbReference type="InterPro" id="IPR048286">
    <property type="entry name" value="Integrin_alpha_Ig-like_3"/>
</dbReference>
<feature type="repeat" description="FG-GAP" evidence="12">
    <location>
        <begin position="397"/>
        <end position="455"/>
    </location>
</feature>
<dbReference type="InterPro" id="IPR032695">
    <property type="entry name" value="Integrin_dom_sf"/>
</dbReference>
<keyword evidence="6 13" id="KW-0130">Cell adhesion</keyword>